<feature type="transmembrane region" description="Helical" evidence="2">
    <location>
        <begin position="301"/>
        <end position="322"/>
    </location>
</feature>
<feature type="transmembrane region" description="Helical" evidence="2">
    <location>
        <begin position="274"/>
        <end position="295"/>
    </location>
</feature>
<evidence type="ECO:0000256" key="1">
    <source>
        <dbReference type="SAM" id="MobiDB-lite"/>
    </source>
</evidence>
<evidence type="ECO:0000259" key="3">
    <source>
        <dbReference type="Pfam" id="PF20237"/>
    </source>
</evidence>
<dbReference type="InterPro" id="IPR046529">
    <property type="entry name" value="DUF6594"/>
</dbReference>
<protein>
    <recommendedName>
        <fullName evidence="3">DUF6594 domain-containing protein</fullName>
    </recommendedName>
</protein>
<keyword evidence="2" id="KW-1133">Transmembrane helix</keyword>
<evidence type="ECO:0000313" key="5">
    <source>
        <dbReference type="Proteomes" id="UP000007129"/>
    </source>
</evidence>
<evidence type="ECO:0000313" key="4">
    <source>
        <dbReference type="EMBL" id="EKG21629.1"/>
    </source>
</evidence>
<sequence length="393" mass="45259">MSTQPPSPPRSELDTPTSEVAPAYEEVEKREDAEARDIESGLPVRQDSWFKRLPRTLTSLTLGSKEKKEFELNPQCIDYHARGYPKLAAWINSDENFLMCRRYGFLHTRVLLYRQDELRELEQDLLELDEEDKDTAPQMLTSRELDDRRPNKERRDLIQKIDDKLKEYDDIVVRARNMASLPQVTPRNFKSLYNYMHNDSPLCANEEKFIEYEQDFVALVDPQEGGSFDAFLEDWFIPFLPRRVARAMFSDAAQRISTSDKHVKLYSKLRIDTFARILITIMAVALLMAPVVVLFSNEESGTVKIVVILAFTLGFSAALSVFTKAKRHEVFAATAAPSLPEKCRLSGRIVHVEKAYGWAHVHCILHSKQRAYHLPTCLRLTSSSPFESNLRSR</sequence>
<dbReference type="VEuPathDB" id="FungiDB:MPH_01063"/>
<dbReference type="PANTHER" id="PTHR34502">
    <property type="entry name" value="DUF6594 DOMAIN-CONTAINING PROTEIN-RELATED"/>
    <property type="match status" value="1"/>
</dbReference>
<feature type="domain" description="DUF6594" evidence="3">
    <location>
        <begin position="84"/>
        <end position="336"/>
    </location>
</feature>
<comment type="caution">
    <text evidence="4">The sequence shown here is derived from an EMBL/GenBank/DDBJ whole genome shotgun (WGS) entry which is preliminary data.</text>
</comment>
<feature type="region of interest" description="Disordered" evidence="1">
    <location>
        <begin position="1"/>
        <end position="38"/>
    </location>
</feature>
<proteinExistence type="predicted"/>
<keyword evidence="2" id="KW-0472">Membrane</keyword>
<dbReference type="InParanoid" id="K2SGR8"/>
<dbReference type="HOGENOM" id="CLU_702216_0_0_1"/>
<dbReference type="OrthoDB" id="3533814at2759"/>
<evidence type="ECO:0000256" key="2">
    <source>
        <dbReference type="SAM" id="Phobius"/>
    </source>
</evidence>
<dbReference type="eggNOG" id="ENOG502SNT3">
    <property type="taxonomic scope" value="Eukaryota"/>
</dbReference>
<dbReference type="EMBL" id="AHHD01000045">
    <property type="protein sequence ID" value="EKG21629.1"/>
    <property type="molecule type" value="Genomic_DNA"/>
</dbReference>
<dbReference type="AlphaFoldDB" id="K2SGR8"/>
<dbReference type="Proteomes" id="UP000007129">
    <property type="component" value="Unassembled WGS sequence"/>
</dbReference>
<accession>K2SGR8</accession>
<keyword evidence="2" id="KW-0812">Transmembrane</keyword>
<dbReference type="Pfam" id="PF20237">
    <property type="entry name" value="DUF6594"/>
    <property type="match status" value="1"/>
</dbReference>
<gene>
    <name evidence="4" type="ORF">MPH_01063</name>
</gene>
<feature type="compositionally biased region" description="Basic and acidic residues" evidence="1">
    <location>
        <begin position="26"/>
        <end position="38"/>
    </location>
</feature>
<name>K2SGR8_MACPH</name>
<dbReference type="STRING" id="1126212.K2SGR8"/>
<reference evidence="4 5" key="1">
    <citation type="journal article" date="2012" name="BMC Genomics">
        <title>Tools to kill: Genome of one of the most destructive plant pathogenic fungi Macrophomina phaseolina.</title>
        <authorList>
            <person name="Islam M.S."/>
            <person name="Haque M.S."/>
            <person name="Islam M.M."/>
            <person name="Emdad E.M."/>
            <person name="Halim A."/>
            <person name="Hossen Q.M.M."/>
            <person name="Hossain M.Z."/>
            <person name="Ahmed B."/>
            <person name="Rahim S."/>
            <person name="Rahman M.S."/>
            <person name="Alam M.M."/>
            <person name="Hou S."/>
            <person name="Wan X."/>
            <person name="Saito J.A."/>
            <person name="Alam M."/>
        </authorList>
    </citation>
    <scope>NUCLEOTIDE SEQUENCE [LARGE SCALE GENOMIC DNA]</scope>
    <source>
        <strain evidence="4 5">MS6</strain>
    </source>
</reference>
<feature type="region of interest" description="Disordered" evidence="1">
    <location>
        <begin position="129"/>
        <end position="151"/>
    </location>
</feature>
<dbReference type="PANTHER" id="PTHR34502:SF3">
    <property type="entry name" value="DUF6594 DOMAIN-CONTAINING PROTEIN"/>
    <property type="match status" value="1"/>
</dbReference>
<organism evidence="4 5">
    <name type="scientific">Macrophomina phaseolina (strain MS6)</name>
    <name type="common">Charcoal rot fungus</name>
    <dbReference type="NCBI Taxonomy" id="1126212"/>
    <lineage>
        <taxon>Eukaryota</taxon>
        <taxon>Fungi</taxon>
        <taxon>Dikarya</taxon>
        <taxon>Ascomycota</taxon>
        <taxon>Pezizomycotina</taxon>
        <taxon>Dothideomycetes</taxon>
        <taxon>Dothideomycetes incertae sedis</taxon>
        <taxon>Botryosphaeriales</taxon>
        <taxon>Botryosphaeriaceae</taxon>
        <taxon>Macrophomina</taxon>
    </lineage>
</organism>